<keyword evidence="8" id="KW-1185">Reference proteome</keyword>
<comment type="caution">
    <text evidence="7">The sequence shown here is derived from an EMBL/GenBank/DDBJ whole genome shotgun (WGS) entry which is preliminary data.</text>
</comment>
<gene>
    <name evidence="7" type="primary">msrA_1</name>
    <name evidence="4" type="synonym">msrA</name>
    <name evidence="7" type="ORF">GCM10022211_02570</name>
</gene>
<comment type="catalytic activity">
    <reaction evidence="2 4">
        <text>L-methionyl-[protein] + [thioredoxin]-disulfide + H2O = L-methionyl-(S)-S-oxide-[protein] + [thioredoxin]-dithiol</text>
        <dbReference type="Rhea" id="RHEA:14217"/>
        <dbReference type="Rhea" id="RHEA-COMP:10698"/>
        <dbReference type="Rhea" id="RHEA-COMP:10700"/>
        <dbReference type="Rhea" id="RHEA-COMP:12313"/>
        <dbReference type="Rhea" id="RHEA-COMP:12315"/>
        <dbReference type="ChEBI" id="CHEBI:15377"/>
        <dbReference type="ChEBI" id="CHEBI:16044"/>
        <dbReference type="ChEBI" id="CHEBI:29950"/>
        <dbReference type="ChEBI" id="CHEBI:44120"/>
        <dbReference type="ChEBI" id="CHEBI:50058"/>
        <dbReference type="EC" id="1.8.4.11"/>
    </reaction>
</comment>
<evidence type="ECO:0000256" key="5">
    <source>
        <dbReference type="SAM" id="SignalP"/>
    </source>
</evidence>
<feature type="domain" description="Peptide methionine sulphoxide reductase MsrA" evidence="6">
    <location>
        <begin position="39"/>
        <end position="188"/>
    </location>
</feature>
<sequence>MQLRAALGTAALAVMAALSACGSDPAPASAAPAGAQRATAVFAGGCFWCTESDFDKVPGVIATTSGYTGGKLANPTYEQVSAGNTGHIESVRVTYDPRKVSYAQLAAHFIRTTDPLDSGGSFCDRGYQYRSAFFVADAEQKRVAEAVKARAQQILKKPVATLVLPASAFTPAEDYHQDYYKKNPVRYKFYRFNCGRDARLAEVWGGK</sequence>
<feature type="chain" id="PRO_5046021325" description="Peptide methionine sulfoxide reductase MsrA" evidence="5">
    <location>
        <begin position="31"/>
        <end position="207"/>
    </location>
</feature>
<dbReference type="EMBL" id="BAAAZD010000001">
    <property type="protein sequence ID" value="GAA3996885.1"/>
    <property type="molecule type" value="Genomic_DNA"/>
</dbReference>
<evidence type="ECO:0000313" key="7">
    <source>
        <dbReference type="EMBL" id="GAA3996885.1"/>
    </source>
</evidence>
<dbReference type="InterPro" id="IPR036509">
    <property type="entry name" value="Met_Sox_Rdtase_MsrA_sf"/>
</dbReference>
<comment type="catalytic activity">
    <reaction evidence="3 4">
        <text>[thioredoxin]-disulfide + L-methionine + H2O = L-methionine (S)-S-oxide + [thioredoxin]-dithiol</text>
        <dbReference type="Rhea" id="RHEA:19993"/>
        <dbReference type="Rhea" id="RHEA-COMP:10698"/>
        <dbReference type="Rhea" id="RHEA-COMP:10700"/>
        <dbReference type="ChEBI" id="CHEBI:15377"/>
        <dbReference type="ChEBI" id="CHEBI:29950"/>
        <dbReference type="ChEBI" id="CHEBI:50058"/>
        <dbReference type="ChEBI" id="CHEBI:57844"/>
        <dbReference type="ChEBI" id="CHEBI:58772"/>
        <dbReference type="EC" id="1.8.4.11"/>
    </reaction>
</comment>
<proteinExistence type="inferred from homology"/>
<keyword evidence="1 4" id="KW-0560">Oxidoreductase</keyword>
<dbReference type="HAMAP" id="MF_01401">
    <property type="entry name" value="MsrA"/>
    <property type="match status" value="1"/>
</dbReference>
<dbReference type="Pfam" id="PF01625">
    <property type="entry name" value="PMSR"/>
    <property type="match status" value="1"/>
</dbReference>
<keyword evidence="5" id="KW-0732">Signal</keyword>
<name>A0ABP7RFT9_9SPHN</name>
<evidence type="ECO:0000259" key="6">
    <source>
        <dbReference type="Pfam" id="PF01625"/>
    </source>
</evidence>
<protein>
    <recommendedName>
        <fullName evidence="4">Peptide methionine sulfoxide reductase MsrA</fullName>
        <shortName evidence="4">Protein-methionine-S-oxide reductase</shortName>
        <ecNumber evidence="4">1.8.4.11</ecNumber>
    </recommendedName>
    <alternativeName>
        <fullName evidence="4">Peptide-methionine (S)-S-oxide reductase</fullName>
        <shortName evidence="4">Peptide Met(O) reductase</shortName>
    </alternativeName>
</protein>
<dbReference type="PROSITE" id="PS51257">
    <property type="entry name" value="PROKAR_LIPOPROTEIN"/>
    <property type="match status" value="1"/>
</dbReference>
<evidence type="ECO:0000313" key="8">
    <source>
        <dbReference type="Proteomes" id="UP001501310"/>
    </source>
</evidence>
<evidence type="ECO:0000256" key="2">
    <source>
        <dbReference type="ARBA" id="ARBA00047806"/>
    </source>
</evidence>
<feature type="active site" evidence="4">
    <location>
        <position position="46"/>
    </location>
</feature>
<organism evidence="7 8">
    <name type="scientific">Sphingomonas humi</name>
    <dbReference type="NCBI Taxonomy" id="335630"/>
    <lineage>
        <taxon>Bacteria</taxon>
        <taxon>Pseudomonadati</taxon>
        <taxon>Pseudomonadota</taxon>
        <taxon>Alphaproteobacteria</taxon>
        <taxon>Sphingomonadales</taxon>
        <taxon>Sphingomonadaceae</taxon>
        <taxon>Sphingomonas</taxon>
    </lineage>
</organism>
<dbReference type="NCBIfam" id="TIGR00401">
    <property type="entry name" value="msrA"/>
    <property type="match status" value="1"/>
</dbReference>
<comment type="function">
    <text evidence="4">Has an important function as a repair enzyme for proteins that have been inactivated by oxidation. Catalyzes the reversible oxidation-reduction of methionine sulfoxide in proteins to methionine.</text>
</comment>
<feature type="signal peptide" evidence="5">
    <location>
        <begin position="1"/>
        <end position="30"/>
    </location>
</feature>
<dbReference type="Gene3D" id="3.30.1060.10">
    <property type="entry name" value="Peptide methionine sulphoxide reductase MsrA"/>
    <property type="match status" value="1"/>
</dbReference>
<comment type="similarity">
    <text evidence="4">Belongs to the MsrA Met sulfoxide reductase family.</text>
</comment>
<evidence type="ECO:0000256" key="1">
    <source>
        <dbReference type="ARBA" id="ARBA00023002"/>
    </source>
</evidence>
<dbReference type="InterPro" id="IPR002569">
    <property type="entry name" value="Met_Sox_Rdtase_MsrA_dom"/>
</dbReference>
<dbReference type="EC" id="1.8.4.11" evidence="4"/>
<dbReference type="PANTHER" id="PTHR43774:SF1">
    <property type="entry name" value="PEPTIDE METHIONINE SULFOXIDE REDUCTASE MSRA 2"/>
    <property type="match status" value="1"/>
</dbReference>
<evidence type="ECO:0000256" key="3">
    <source>
        <dbReference type="ARBA" id="ARBA00048782"/>
    </source>
</evidence>
<dbReference type="PANTHER" id="PTHR43774">
    <property type="entry name" value="PEPTIDE METHIONINE SULFOXIDE REDUCTASE"/>
    <property type="match status" value="1"/>
</dbReference>
<dbReference type="SUPFAM" id="SSF55068">
    <property type="entry name" value="Peptide methionine sulfoxide reductase"/>
    <property type="match status" value="1"/>
</dbReference>
<dbReference type="Proteomes" id="UP001501310">
    <property type="component" value="Unassembled WGS sequence"/>
</dbReference>
<dbReference type="RefSeq" id="WP_344708348.1">
    <property type="nucleotide sequence ID" value="NZ_BAAAZD010000001.1"/>
</dbReference>
<accession>A0ABP7RFT9</accession>
<evidence type="ECO:0000256" key="4">
    <source>
        <dbReference type="HAMAP-Rule" id="MF_01401"/>
    </source>
</evidence>
<reference evidence="8" key="1">
    <citation type="journal article" date="2019" name="Int. J. Syst. Evol. Microbiol.">
        <title>The Global Catalogue of Microorganisms (GCM) 10K type strain sequencing project: providing services to taxonomists for standard genome sequencing and annotation.</title>
        <authorList>
            <consortium name="The Broad Institute Genomics Platform"/>
            <consortium name="The Broad Institute Genome Sequencing Center for Infectious Disease"/>
            <person name="Wu L."/>
            <person name="Ma J."/>
        </authorList>
    </citation>
    <scope>NUCLEOTIDE SEQUENCE [LARGE SCALE GENOMIC DNA]</scope>
    <source>
        <strain evidence="8">JCM 16603</strain>
    </source>
</reference>